<dbReference type="AlphaFoldDB" id="A0AAP0IEP6"/>
<evidence type="ECO:0000313" key="2">
    <source>
        <dbReference type="Proteomes" id="UP001420932"/>
    </source>
</evidence>
<name>A0AAP0IEP6_9MAGN</name>
<reference evidence="1 2" key="1">
    <citation type="submission" date="2024-01" db="EMBL/GenBank/DDBJ databases">
        <title>Genome assemblies of Stephania.</title>
        <authorList>
            <person name="Yang L."/>
        </authorList>
    </citation>
    <scope>NUCLEOTIDE SEQUENCE [LARGE SCALE GENOMIC DNA]</scope>
    <source>
        <strain evidence="1">YNDBR</strain>
        <tissue evidence="1">Leaf</tissue>
    </source>
</reference>
<sequence length="109" mass="12131">MVALVKAPLLSRHPRFAASTNNLSNSLLSSAVHVISLVKLKLPNGYICGEGNWFDLCLLLVTTFGFPYNDIISKRWRVFWSLFPPNLLAKALDQLADATTSIELKTNQN</sequence>
<protein>
    <submittedName>
        <fullName evidence="1">Uncharacterized protein</fullName>
    </submittedName>
</protein>
<keyword evidence="2" id="KW-1185">Reference proteome</keyword>
<accession>A0AAP0IEP6</accession>
<gene>
    <name evidence="1" type="ORF">Syun_020863</name>
</gene>
<evidence type="ECO:0000313" key="1">
    <source>
        <dbReference type="EMBL" id="KAK9114066.1"/>
    </source>
</evidence>
<proteinExistence type="predicted"/>
<dbReference type="EMBL" id="JBBNAF010000009">
    <property type="protein sequence ID" value="KAK9114066.1"/>
    <property type="molecule type" value="Genomic_DNA"/>
</dbReference>
<comment type="caution">
    <text evidence="1">The sequence shown here is derived from an EMBL/GenBank/DDBJ whole genome shotgun (WGS) entry which is preliminary data.</text>
</comment>
<dbReference type="Proteomes" id="UP001420932">
    <property type="component" value="Unassembled WGS sequence"/>
</dbReference>
<organism evidence="1 2">
    <name type="scientific">Stephania yunnanensis</name>
    <dbReference type="NCBI Taxonomy" id="152371"/>
    <lineage>
        <taxon>Eukaryota</taxon>
        <taxon>Viridiplantae</taxon>
        <taxon>Streptophyta</taxon>
        <taxon>Embryophyta</taxon>
        <taxon>Tracheophyta</taxon>
        <taxon>Spermatophyta</taxon>
        <taxon>Magnoliopsida</taxon>
        <taxon>Ranunculales</taxon>
        <taxon>Menispermaceae</taxon>
        <taxon>Menispermoideae</taxon>
        <taxon>Cissampelideae</taxon>
        <taxon>Stephania</taxon>
    </lineage>
</organism>